<keyword evidence="3" id="KW-1185">Reference proteome</keyword>
<evidence type="ECO:0000313" key="1">
    <source>
        <dbReference type="EMBL" id="AES66323.1"/>
    </source>
</evidence>
<organism evidence="1 3">
    <name type="scientific">Medicago truncatula</name>
    <name type="common">Barrel medic</name>
    <name type="synonym">Medicago tribuloides</name>
    <dbReference type="NCBI Taxonomy" id="3880"/>
    <lineage>
        <taxon>Eukaryota</taxon>
        <taxon>Viridiplantae</taxon>
        <taxon>Streptophyta</taxon>
        <taxon>Embryophyta</taxon>
        <taxon>Tracheophyta</taxon>
        <taxon>Spermatophyta</taxon>
        <taxon>Magnoliopsida</taxon>
        <taxon>eudicotyledons</taxon>
        <taxon>Gunneridae</taxon>
        <taxon>Pentapetalae</taxon>
        <taxon>rosids</taxon>
        <taxon>fabids</taxon>
        <taxon>Fabales</taxon>
        <taxon>Fabaceae</taxon>
        <taxon>Papilionoideae</taxon>
        <taxon>50 kb inversion clade</taxon>
        <taxon>NPAAA clade</taxon>
        <taxon>Hologalegina</taxon>
        <taxon>IRL clade</taxon>
        <taxon>Trifolieae</taxon>
        <taxon>Medicago</taxon>
    </lineage>
</organism>
<evidence type="ECO:0000313" key="2">
    <source>
        <dbReference type="EnsemblPlants" id="AES66323"/>
    </source>
</evidence>
<gene>
    <name evidence="1" type="ordered locus">MTR_2g065830</name>
</gene>
<reference evidence="1 3" key="1">
    <citation type="journal article" date="2011" name="Nature">
        <title>The Medicago genome provides insight into the evolution of rhizobial symbioses.</title>
        <authorList>
            <person name="Young N.D."/>
            <person name="Debelle F."/>
            <person name="Oldroyd G.E."/>
            <person name="Geurts R."/>
            <person name="Cannon S.B."/>
            <person name="Udvardi M.K."/>
            <person name="Benedito V.A."/>
            <person name="Mayer K.F."/>
            <person name="Gouzy J."/>
            <person name="Schoof H."/>
            <person name="Van de Peer Y."/>
            <person name="Proost S."/>
            <person name="Cook D.R."/>
            <person name="Meyers B.C."/>
            <person name="Spannagl M."/>
            <person name="Cheung F."/>
            <person name="De Mita S."/>
            <person name="Krishnakumar V."/>
            <person name="Gundlach H."/>
            <person name="Zhou S."/>
            <person name="Mudge J."/>
            <person name="Bharti A.K."/>
            <person name="Murray J.D."/>
            <person name="Naoumkina M.A."/>
            <person name="Rosen B."/>
            <person name="Silverstein K.A."/>
            <person name="Tang H."/>
            <person name="Rombauts S."/>
            <person name="Zhao P.X."/>
            <person name="Zhou P."/>
            <person name="Barbe V."/>
            <person name="Bardou P."/>
            <person name="Bechner M."/>
            <person name="Bellec A."/>
            <person name="Berger A."/>
            <person name="Berges H."/>
            <person name="Bidwell S."/>
            <person name="Bisseling T."/>
            <person name="Choisne N."/>
            <person name="Couloux A."/>
            <person name="Denny R."/>
            <person name="Deshpande S."/>
            <person name="Dai X."/>
            <person name="Doyle J.J."/>
            <person name="Dudez A.M."/>
            <person name="Farmer A.D."/>
            <person name="Fouteau S."/>
            <person name="Franken C."/>
            <person name="Gibelin C."/>
            <person name="Gish J."/>
            <person name="Goldstein S."/>
            <person name="Gonzalez A.J."/>
            <person name="Green P.J."/>
            <person name="Hallab A."/>
            <person name="Hartog M."/>
            <person name="Hua A."/>
            <person name="Humphray S.J."/>
            <person name="Jeong D.H."/>
            <person name="Jing Y."/>
            <person name="Jocker A."/>
            <person name="Kenton S.M."/>
            <person name="Kim D.J."/>
            <person name="Klee K."/>
            <person name="Lai H."/>
            <person name="Lang C."/>
            <person name="Lin S."/>
            <person name="Macmil S.L."/>
            <person name="Magdelenat G."/>
            <person name="Matthews L."/>
            <person name="McCorrison J."/>
            <person name="Monaghan E.L."/>
            <person name="Mun J.H."/>
            <person name="Najar F.Z."/>
            <person name="Nicholson C."/>
            <person name="Noirot C."/>
            <person name="O'Bleness M."/>
            <person name="Paule C.R."/>
            <person name="Poulain J."/>
            <person name="Prion F."/>
            <person name="Qin B."/>
            <person name="Qu C."/>
            <person name="Retzel E.F."/>
            <person name="Riddle C."/>
            <person name="Sallet E."/>
            <person name="Samain S."/>
            <person name="Samson N."/>
            <person name="Sanders I."/>
            <person name="Saurat O."/>
            <person name="Scarpelli C."/>
            <person name="Schiex T."/>
            <person name="Segurens B."/>
            <person name="Severin A.J."/>
            <person name="Sherrier D.J."/>
            <person name="Shi R."/>
            <person name="Sims S."/>
            <person name="Singer S.R."/>
            <person name="Sinharoy S."/>
            <person name="Sterck L."/>
            <person name="Viollet A."/>
            <person name="Wang B.B."/>
            <person name="Wang K."/>
            <person name="Wang M."/>
            <person name="Wang X."/>
            <person name="Warfsmann J."/>
            <person name="Weissenbach J."/>
            <person name="White D.D."/>
            <person name="White J.D."/>
            <person name="Wiley G.B."/>
            <person name="Wincker P."/>
            <person name="Xing Y."/>
            <person name="Yang L."/>
            <person name="Yao Z."/>
            <person name="Ying F."/>
            <person name="Zhai J."/>
            <person name="Zhou L."/>
            <person name="Zuber A."/>
            <person name="Denarie J."/>
            <person name="Dixon R.A."/>
            <person name="May G.D."/>
            <person name="Schwartz D.C."/>
            <person name="Rogers J."/>
            <person name="Quetier F."/>
            <person name="Town C.D."/>
            <person name="Roe B.A."/>
        </authorList>
    </citation>
    <scope>NUCLEOTIDE SEQUENCE [LARGE SCALE GENOMIC DNA]</scope>
    <source>
        <strain evidence="1">A17</strain>
        <strain evidence="2 3">cv. Jemalong A17</strain>
    </source>
</reference>
<dbReference type="AlphaFoldDB" id="G7IQW4"/>
<reference evidence="2" key="3">
    <citation type="submission" date="2015-04" db="UniProtKB">
        <authorList>
            <consortium name="EnsemblPlants"/>
        </authorList>
    </citation>
    <scope>IDENTIFICATION</scope>
    <source>
        <strain evidence="2">cv. Jemalong A17</strain>
    </source>
</reference>
<sequence length="124" mass="14258">MKPYGRGCFSRCMSFNGFAGLPKTAARNFLAKIGRFSRLNVIFWHTPASELELVSRLDDNPPLVFVNHIQLQLIQIEYCLDQQSLRMESQIKNYLEKLDELMVYTRTTNRAASEAITYSDAFDA</sequence>
<evidence type="ECO:0000313" key="3">
    <source>
        <dbReference type="Proteomes" id="UP000002051"/>
    </source>
</evidence>
<proteinExistence type="predicted"/>
<dbReference type="HOGENOM" id="CLU_2007277_0_0_1"/>
<dbReference type="PaxDb" id="3880-AES66323"/>
<protein>
    <submittedName>
        <fullName evidence="1 2">Uncharacterized protein</fullName>
    </submittedName>
</protein>
<name>G7IQW4_MEDTR</name>
<reference evidence="1 3" key="2">
    <citation type="journal article" date="2014" name="BMC Genomics">
        <title>An improved genome release (version Mt4.0) for the model legume Medicago truncatula.</title>
        <authorList>
            <person name="Tang H."/>
            <person name="Krishnakumar V."/>
            <person name="Bidwell S."/>
            <person name="Rosen B."/>
            <person name="Chan A."/>
            <person name="Zhou S."/>
            <person name="Gentzbittel L."/>
            <person name="Childs K.L."/>
            <person name="Yandell M."/>
            <person name="Gundlach H."/>
            <person name="Mayer K.F."/>
            <person name="Schwartz D.C."/>
            <person name="Town C.D."/>
        </authorList>
    </citation>
    <scope>GENOME REANNOTATION</scope>
    <source>
        <strain evidence="2 3">cv. Jemalong A17</strain>
    </source>
</reference>
<dbReference type="EMBL" id="CM001218">
    <property type="protein sequence ID" value="AES66323.1"/>
    <property type="molecule type" value="Genomic_DNA"/>
</dbReference>
<accession>G7IQW4</accession>
<dbReference type="Proteomes" id="UP000002051">
    <property type="component" value="Chromosome 2"/>
</dbReference>
<dbReference type="EnsemblPlants" id="AES66323">
    <property type="protein sequence ID" value="AES66323"/>
    <property type="gene ID" value="MTR_2g065830"/>
</dbReference>